<keyword evidence="3" id="KW-1185">Reference proteome</keyword>
<organism evidence="2 3">
    <name type="scientific">Desulfococcus multivorans DSM 2059</name>
    <dbReference type="NCBI Taxonomy" id="1121405"/>
    <lineage>
        <taxon>Bacteria</taxon>
        <taxon>Pseudomonadati</taxon>
        <taxon>Thermodesulfobacteriota</taxon>
        <taxon>Desulfobacteria</taxon>
        <taxon>Desulfobacterales</taxon>
        <taxon>Desulfococcaceae</taxon>
        <taxon>Desulfococcus</taxon>
    </lineage>
</organism>
<dbReference type="STRING" id="897.B2D07_11440"/>
<sequence>MKPIHLPLRRIRAVGRALLDFTFPSKCTVCGAFFPGTVEADPSGVAAPPPQAFAAALTPFFCPRCRSDFTAWDGPHCCRCGRPIDNRGEWGPICDSCLKKPRQFHKVRAFGIYDGSLKTALHQLKYRSRTQLAGPLGRLLFSTFLQHWPEADIDLVIPVPLHPRKFRRRGFNQAFLLIRQWPELAAEMQIPVFQEMIQKSALKRVRDTDTQVGMKRSTRRTNIQNAFAVAGECDVREKKILLVDDVYTTGATADECARTLCRAGAGRVDVLTLAQTVQSR</sequence>
<dbReference type="InterPro" id="IPR029057">
    <property type="entry name" value="PRTase-like"/>
</dbReference>
<dbReference type="PANTHER" id="PTHR47505:SF1">
    <property type="entry name" value="DNA UTILIZATION PROTEIN YHGH"/>
    <property type="match status" value="1"/>
</dbReference>
<keyword evidence="2" id="KW-0808">Transferase</keyword>
<dbReference type="Proteomes" id="UP000014977">
    <property type="component" value="Unassembled WGS sequence"/>
</dbReference>
<comment type="similarity">
    <text evidence="1">Belongs to the ComF/GntX family.</text>
</comment>
<dbReference type="GO" id="GO:0016757">
    <property type="term" value="F:glycosyltransferase activity"/>
    <property type="evidence" value="ECO:0007669"/>
    <property type="project" value="UniProtKB-KW"/>
</dbReference>
<accession>S7VJZ6</accession>
<protein>
    <submittedName>
        <fullName evidence="2">Phosphoribosyltransferase</fullName>
    </submittedName>
</protein>
<dbReference type="SUPFAM" id="SSF53271">
    <property type="entry name" value="PRTase-like"/>
    <property type="match status" value="1"/>
</dbReference>
<keyword evidence="2" id="KW-0328">Glycosyltransferase</keyword>
<dbReference type="PANTHER" id="PTHR47505">
    <property type="entry name" value="DNA UTILIZATION PROTEIN YHGH"/>
    <property type="match status" value="1"/>
</dbReference>
<evidence type="ECO:0000256" key="1">
    <source>
        <dbReference type="ARBA" id="ARBA00008007"/>
    </source>
</evidence>
<dbReference type="InterPro" id="IPR000836">
    <property type="entry name" value="PRTase_dom"/>
</dbReference>
<reference evidence="2 3" key="1">
    <citation type="journal article" date="2013" name="Genome Announc.">
        <title>Draft genome sequences for three mercury-methylating, sulfate-reducing bacteria.</title>
        <authorList>
            <person name="Brown S.D."/>
            <person name="Hurt R.A.Jr."/>
            <person name="Gilmour C.C."/>
            <person name="Elias D.A."/>
        </authorList>
    </citation>
    <scope>NUCLEOTIDE SEQUENCE [LARGE SCALE GENOMIC DNA]</scope>
    <source>
        <strain evidence="2 3">DSM 2059</strain>
    </source>
</reference>
<evidence type="ECO:0000313" key="3">
    <source>
        <dbReference type="Proteomes" id="UP000014977"/>
    </source>
</evidence>
<dbReference type="CDD" id="cd06223">
    <property type="entry name" value="PRTases_typeI"/>
    <property type="match status" value="1"/>
</dbReference>
<dbReference type="InterPro" id="IPR051910">
    <property type="entry name" value="ComF/GntX_DNA_util-trans"/>
</dbReference>
<dbReference type="Gene3D" id="3.40.50.2020">
    <property type="match status" value="1"/>
</dbReference>
<dbReference type="eggNOG" id="COG1040">
    <property type="taxonomic scope" value="Bacteria"/>
</dbReference>
<dbReference type="PATRIC" id="fig|1121405.3.peg.65"/>
<dbReference type="OrthoDB" id="9779910at2"/>
<name>S7VJZ6_DESML</name>
<proteinExistence type="inferred from homology"/>
<dbReference type="EMBL" id="ATHJ01000011">
    <property type="protein sequence ID" value="EPR44878.1"/>
    <property type="molecule type" value="Genomic_DNA"/>
</dbReference>
<dbReference type="AlphaFoldDB" id="S7VJZ6"/>
<evidence type="ECO:0000313" key="2">
    <source>
        <dbReference type="EMBL" id="EPR44878.1"/>
    </source>
</evidence>
<dbReference type="RefSeq" id="WP_020875105.1">
    <property type="nucleotide sequence ID" value="NZ_ATHJ01000011.1"/>
</dbReference>
<comment type="caution">
    <text evidence="2">The sequence shown here is derived from an EMBL/GenBank/DDBJ whole genome shotgun (WGS) entry which is preliminary data.</text>
</comment>
<gene>
    <name evidence="2" type="ORF">dsmv_0914</name>
</gene>